<evidence type="ECO:0000313" key="4">
    <source>
        <dbReference type="Proteomes" id="UP000542210"/>
    </source>
</evidence>
<keyword evidence="1" id="KW-0238">DNA-binding</keyword>
<comment type="caution">
    <text evidence="3">The sequence shown here is derived from an EMBL/GenBank/DDBJ whole genome shotgun (WGS) entry which is preliminary data.</text>
</comment>
<dbReference type="InterPro" id="IPR010998">
    <property type="entry name" value="Integrase_recombinase_N"/>
</dbReference>
<evidence type="ECO:0000256" key="2">
    <source>
        <dbReference type="SAM" id="MobiDB-lite"/>
    </source>
</evidence>
<dbReference type="GO" id="GO:0003677">
    <property type="term" value="F:DNA binding"/>
    <property type="evidence" value="ECO:0007669"/>
    <property type="project" value="UniProtKB-KW"/>
</dbReference>
<sequence>MNTSYDVKFWEVRRNQSSKRPSYEVRWKVGGKAKSKTLRTKALAENFLSDLRQAAKAGEAFDIASGLPVSMLAAASISGPSVLEFGRFYVVSRWRGSAARTRETDVYGLLSLIPALVADLPGRPDDPAVRTLLREYVLLPDDRRPEVPLHLRPVLTWLEKASLPLADLQDSRVIRTALDAISMTFAGKDAAANTVRRKREVLNHMLELAVEQKELQANPLHAIKWKPPKAAGAVDPRTVVNPQQARALLAAVPKIGRTRGKRLHGLFACMYYAALRPEEAAGLRQENCDLPEEGWGLLTVEKGASPGQQEVDQFGGDPRFPGAQAPCQERHQGDPDPSRPGGRLASAHQPVRRRR</sequence>
<proteinExistence type="predicted"/>
<feature type="region of interest" description="Disordered" evidence="2">
    <location>
        <begin position="304"/>
        <end position="355"/>
    </location>
</feature>
<feature type="compositionally biased region" description="Basic and acidic residues" evidence="2">
    <location>
        <begin position="328"/>
        <end position="337"/>
    </location>
</feature>
<dbReference type="AlphaFoldDB" id="A0A7W7D615"/>
<dbReference type="InterPro" id="IPR011010">
    <property type="entry name" value="DNA_brk_join_enz"/>
</dbReference>
<dbReference type="Proteomes" id="UP000542210">
    <property type="component" value="Unassembled WGS sequence"/>
</dbReference>
<dbReference type="EMBL" id="JACHND010000001">
    <property type="protein sequence ID" value="MBB4700639.1"/>
    <property type="molecule type" value="Genomic_DNA"/>
</dbReference>
<keyword evidence="4" id="KW-1185">Reference proteome</keyword>
<dbReference type="Gene3D" id="1.10.150.130">
    <property type="match status" value="1"/>
</dbReference>
<accession>A0A7W7D615</accession>
<evidence type="ECO:0000256" key="1">
    <source>
        <dbReference type="ARBA" id="ARBA00023125"/>
    </source>
</evidence>
<reference evidence="3 4" key="1">
    <citation type="submission" date="2020-08" db="EMBL/GenBank/DDBJ databases">
        <title>Sequencing the genomes of 1000 actinobacteria strains.</title>
        <authorList>
            <person name="Klenk H.-P."/>
        </authorList>
    </citation>
    <scope>NUCLEOTIDE SEQUENCE [LARGE SCALE GENOMIC DNA]</scope>
    <source>
        <strain evidence="3 4">DSM 45784</strain>
    </source>
</reference>
<gene>
    <name evidence="3" type="ORF">BJ982_002183</name>
</gene>
<dbReference type="SUPFAM" id="SSF56349">
    <property type="entry name" value="DNA breaking-rejoining enzymes"/>
    <property type="match status" value="1"/>
</dbReference>
<name>A0A7W7D615_9ACTN</name>
<organism evidence="3 4">
    <name type="scientific">Sphaerisporangium siamense</name>
    <dbReference type="NCBI Taxonomy" id="795645"/>
    <lineage>
        <taxon>Bacteria</taxon>
        <taxon>Bacillati</taxon>
        <taxon>Actinomycetota</taxon>
        <taxon>Actinomycetes</taxon>
        <taxon>Streptosporangiales</taxon>
        <taxon>Streptosporangiaceae</taxon>
        <taxon>Sphaerisporangium</taxon>
    </lineage>
</organism>
<dbReference type="RefSeq" id="WP_239123805.1">
    <property type="nucleotide sequence ID" value="NZ_BOOV01000054.1"/>
</dbReference>
<protein>
    <submittedName>
        <fullName evidence="3">Uncharacterized protein</fullName>
    </submittedName>
</protein>
<evidence type="ECO:0000313" key="3">
    <source>
        <dbReference type="EMBL" id="MBB4700639.1"/>
    </source>
</evidence>